<evidence type="ECO:0000313" key="2">
    <source>
        <dbReference type="Proteomes" id="UP000274122"/>
    </source>
</evidence>
<reference evidence="1 2" key="1">
    <citation type="submission" date="2018-12" db="EMBL/GenBank/DDBJ databases">
        <authorList>
            <consortium name="Pathogen Informatics"/>
        </authorList>
    </citation>
    <scope>NUCLEOTIDE SEQUENCE [LARGE SCALE GENOMIC DNA]</scope>
    <source>
        <strain evidence="1 2">NCTC11466</strain>
    </source>
</reference>
<dbReference type="Proteomes" id="UP000274122">
    <property type="component" value="Chromosome"/>
</dbReference>
<dbReference type="OrthoDB" id="6631077at2"/>
<dbReference type="EMBL" id="LR134201">
    <property type="protein sequence ID" value="VEC00514.1"/>
    <property type="molecule type" value="Genomic_DNA"/>
</dbReference>
<accession>A0A3S4J4S5</accession>
<dbReference type="RefSeq" id="WP_126357433.1">
    <property type="nucleotide sequence ID" value="NZ_LR134201.1"/>
</dbReference>
<dbReference type="KEGG" id="clap:NCTC11466_03669"/>
<name>A0A3S4J4S5_9ENTR</name>
<organism evidence="1 2">
    <name type="scientific">Cedecea lapagei</name>
    <dbReference type="NCBI Taxonomy" id="158823"/>
    <lineage>
        <taxon>Bacteria</taxon>
        <taxon>Pseudomonadati</taxon>
        <taxon>Pseudomonadota</taxon>
        <taxon>Gammaproteobacteria</taxon>
        <taxon>Enterobacterales</taxon>
        <taxon>Enterobacteriaceae</taxon>
        <taxon>Cedecea</taxon>
    </lineage>
</organism>
<protein>
    <submittedName>
        <fullName evidence="1">Uncharacterized protein</fullName>
    </submittedName>
</protein>
<gene>
    <name evidence="1" type="ORF">NCTC11466_03669</name>
</gene>
<evidence type="ECO:0000313" key="1">
    <source>
        <dbReference type="EMBL" id="VEC00514.1"/>
    </source>
</evidence>
<dbReference type="AlphaFoldDB" id="A0A3S4J4S5"/>
<sequence length="68" mass="7917">MMDDMSDTKRLRLLENAVVNYSGGITSLEKRIVTVLEKDKTLCENTKLLLEDIAMYMRDMKTFVRLDT</sequence>
<proteinExistence type="predicted"/>
<keyword evidence="2" id="KW-1185">Reference proteome</keyword>